<dbReference type="AlphaFoldDB" id="A0A3E4XQF4"/>
<comment type="caution">
    <text evidence="1">The sequence shown here is derived from an EMBL/GenBank/DDBJ whole genome shotgun (WGS) entry which is preliminary data.</text>
</comment>
<sequence length="282" mass="33230">MKRFAEEILAKIDAEIRLRDCGVNSTMDNALYMVRFIAPMYEQLREMIISYSFPSVEDEICFFKESKPEILSKYIYFNKVYHIELKCPDGSNNCIREYLSAELDKLTYFFRNNIEFYQYIRSQSTHLDNFYFTRKSIGTSTIPSFESFQYDADPLFSTGYDYKVAKILCNKYLKVYLENRIANLNNNVEHKIVKGSKYRTICFTGKKNALIELGYALVSSGDINHGNIEIKEFMEYLSSIFSIDLGGYYDAYIAMKERKDQTSYLNRLIEQLTKRMKEDDMK</sequence>
<organism evidence="1 2">
    <name type="scientific">Bacteroides uniformis</name>
    <dbReference type="NCBI Taxonomy" id="820"/>
    <lineage>
        <taxon>Bacteria</taxon>
        <taxon>Pseudomonadati</taxon>
        <taxon>Bacteroidota</taxon>
        <taxon>Bacteroidia</taxon>
        <taxon>Bacteroidales</taxon>
        <taxon>Bacteroidaceae</taxon>
        <taxon>Bacteroides</taxon>
    </lineage>
</organism>
<accession>A0A3E4XQF4</accession>
<dbReference type="RefSeq" id="WP_117748994.1">
    <property type="nucleotide sequence ID" value="NZ_QSTL01000002.1"/>
</dbReference>
<evidence type="ECO:0008006" key="3">
    <source>
        <dbReference type="Google" id="ProtNLM"/>
    </source>
</evidence>
<dbReference type="EMBL" id="QSTL01000002">
    <property type="protein sequence ID" value="RGM58042.1"/>
    <property type="molecule type" value="Genomic_DNA"/>
</dbReference>
<dbReference type="Proteomes" id="UP000261295">
    <property type="component" value="Unassembled WGS sequence"/>
</dbReference>
<evidence type="ECO:0000313" key="1">
    <source>
        <dbReference type="EMBL" id="RGM58042.1"/>
    </source>
</evidence>
<dbReference type="InterPro" id="IPR018534">
    <property type="entry name" value="Tet_reg_excision_RteC"/>
</dbReference>
<reference evidence="1 2" key="1">
    <citation type="submission" date="2018-08" db="EMBL/GenBank/DDBJ databases">
        <title>A genome reference for cultivated species of the human gut microbiota.</title>
        <authorList>
            <person name="Zou Y."/>
            <person name="Xue W."/>
            <person name="Luo G."/>
        </authorList>
    </citation>
    <scope>NUCLEOTIDE SEQUENCE [LARGE SCALE GENOMIC DNA]</scope>
    <source>
        <strain evidence="1 2">OM07-9</strain>
    </source>
</reference>
<proteinExistence type="predicted"/>
<name>A0A3E4XQF4_BACUN</name>
<protein>
    <recommendedName>
        <fullName evidence="3">RteC protein</fullName>
    </recommendedName>
</protein>
<dbReference type="Pfam" id="PF09357">
    <property type="entry name" value="RteC"/>
    <property type="match status" value="1"/>
</dbReference>
<gene>
    <name evidence="1" type="ORF">DXC07_04500</name>
</gene>
<evidence type="ECO:0000313" key="2">
    <source>
        <dbReference type="Proteomes" id="UP000261295"/>
    </source>
</evidence>